<comment type="catalytic activity">
    <reaction evidence="6">
        <text>formate(in) = formate(out)</text>
        <dbReference type="Rhea" id="RHEA:29679"/>
        <dbReference type="ChEBI" id="CHEBI:15740"/>
    </reaction>
</comment>
<dbReference type="Proteomes" id="UP000076066">
    <property type="component" value="Chromosome"/>
</dbReference>
<evidence type="ECO:0000256" key="1">
    <source>
        <dbReference type="ARBA" id="ARBA00004429"/>
    </source>
</evidence>
<comment type="subcellular location">
    <subcellularLocation>
        <location evidence="1">Cell inner membrane</location>
        <topology evidence="1">Multi-pass membrane protein</topology>
    </subcellularLocation>
</comment>
<dbReference type="KEGG" id="hjo:AY555_09760"/>
<feature type="transmembrane region" description="Helical" evidence="7">
    <location>
        <begin position="74"/>
        <end position="95"/>
    </location>
</feature>
<evidence type="ECO:0000313" key="9">
    <source>
        <dbReference type="Proteomes" id="UP000076066"/>
    </source>
</evidence>
<keyword evidence="9" id="KW-1185">Reference proteome</keyword>
<organism evidence="8 9">
    <name type="scientific">Haematospirillum jordaniae</name>
    <dbReference type="NCBI Taxonomy" id="1549855"/>
    <lineage>
        <taxon>Bacteria</taxon>
        <taxon>Pseudomonadati</taxon>
        <taxon>Pseudomonadota</taxon>
        <taxon>Alphaproteobacteria</taxon>
        <taxon>Rhodospirillales</taxon>
        <taxon>Novispirillaceae</taxon>
        <taxon>Haematospirillum</taxon>
    </lineage>
</organism>
<evidence type="ECO:0000256" key="7">
    <source>
        <dbReference type="SAM" id="Phobius"/>
    </source>
</evidence>
<accession>A0A143DG13</accession>
<evidence type="ECO:0000256" key="5">
    <source>
        <dbReference type="ARBA" id="ARBA00023136"/>
    </source>
</evidence>
<keyword evidence="2" id="KW-1003">Cell membrane</keyword>
<feature type="transmembrane region" description="Helical" evidence="7">
    <location>
        <begin position="116"/>
        <end position="139"/>
    </location>
</feature>
<feature type="transmembrane region" description="Helical" evidence="7">
    <location>
        <begin position="199"/>
        <end position="222"/>
    </location>
</feature>
<dbReference type="AlphaFoldDB" id="A0A143DG13"/>
<dbReference type="PANTHER" id="PTHR30520">
    <property type="entry name" value="FORMATE TRANSPORTER-RELATED"/>
    <property type="match status" value="1"/>
</dbReference>
<sequence>MPLSSHRSTPDVLPPDQLAQYNEDLAYKKAVNSLSGKMIQGVLAGIFIGVGALFATVVMSGDPHSALPYGVTKMLGGFCFTVGLSLVMLGGGQLFTSDCLISMPVASGRLSFGHMVRSWAVVWCSNFVGAVAFAGLIFLGGQYMQGHGVVGANALYIASAKASLPASQAFFLGILCNIMVCMAVWMANAGRTVADKIIVIVLPIAGFVAAGGEHCVANMYFIPMGLMIEYGAPDSFWMDIGKLAVDSRPHIDAVSALKNLGIVTLANVIGGGVFVGGVYWKLFRSARNQSCG</sequence>
<keyword evidence="2" id="KW-0997">Cell inner membrane</keyword>
<feature type="transmembrane region" description="Helical" evidence="7">
    <location>
        <begin position="260"/>
        <end position="280"/>
    </location>
</feature>
<dbReference type="InterPro" id="IPR000292">
    <property type="entry name" value="For/NO2_transpt"/>
</dbReference>
<feature type="transmembrane region" description="Helical" evidence="7">
    <location>
        <begin position="38"/>
        <end position="59"/>
    </location>
</feature>
<feature type="transmembrane region" description="Helical" evidence="7">
    <location>
        <begin position="169"/>
        <end position="187"/>
    </location>
</feature>
<evidence type="ECO:0000256" key="2">
    <source>
        <dbReference type="ARBA" id="ARBA00022519"/>
    </source>
</evidence>
<evidence type="ECO:0000256" key="3">
    <source>
        <dbReference type="ARBA" id="ARBA00022692"/>
    </source>
</evidence>
<proteinExistence type="predicted"/>
<reference evidence="8 9" key="1">
    <citation type="submission" date="2016-02" db="EMBL/GenBank/DDBJ databases">
        <title>Complete Genome of H5569, the type strain of the newly described species Haematospirillium jordaniae.</title>
        <authorList>
            <person name="Nicholson A.C."/>
            <person name="Humrighouse B.W."/>
            <person name="Loparov V."/>
            <person name="McQuiston J.R."/>
        </authorList>
    </citation>
    <scope>NUCLEOTIDE SEQUENCE [LARGE SCALE GENOMIC DNA]</scope>
    <source>
        <strain evidence="8 9">H5569</strain>
    </source>
</reference>
<evidence type="ECO:0000256" key="6">
    <source>
        <dbReference type="ARBA" id="ARBA00035914"/>
    </source>
</evidence>
<evidence type="ECO:0000256" key="4">
    <source>
        <dbReference type="ARBA" id="ARBA00022989"/>
    </source>
</evidence>
<keyword evidence="3 7" id="KW-0812">Transmembrane</keyword>
<dbReference type="InterPro" id="IPR023271">
    <property type="entry name" value="Aquaporin-like"/>
</dbReference>
<dbReference type="STRING" id="1549855.AY555_09760"/>
<evidence type="ECO:0000313" key="8">
    <source>
        <dbReference type="EMBL" id="AMW35692.1"/>
    </source>
</evidence>
<dbReference type="Pfam" id="PF01226">
    <property type="entry name" value="Form_Nir_trans"/>
    <property type="match status" value="1"/>
</dbReference>
<keyword evidence="4 7" id="KW-1133">Transmembrane helix</keyword>
<dbReference type="GO" id="GO:0015499">
    <property type="term" value="F:formate transmembrane transporter activity"/>
    <property type="evidence" value="ECO:0007669"/>
    <property type="project" value="TreeGrafter"/>
</dbReference>
<dbReference type="PANTHER" id="PTHR30520:SF10">
    <property type="entry name" value="FORMATE CHANNEL FOCA-RELATED"/>
    <property type="match status" value="1"/>
</dbReference>
<dbReference type="Gene3D" id="1.20.1080.10">
    <property type="entry name" value="Glycerol uptake facilitator protein"/>
    <property type="match status" value="1"/>
</dbReference>
<name>A0A143DG13_9PROT</name>
<gene>
    <name evidence="8" type="ORF">AY555_09760</name>
</gene>
<dbReference type="GO" id="GO:0005886">
    <property type="term" value="C:plasma membrane"/>
    <property type="evidence" value="ECO:0007669"/>
    <property type="project" value="UniProtKB-SubCell"/>
</dbReference>
<dbReference type="EMBL" id="CP014525">
    <property type="protein sequence ID" value="AMW35692.1"/>
    <property type="molecule type" value="Genomic_DNA"/>
</dbReference>
<keyword evidence="5 7" id="KW-0472">Membrane</keyword>
<protein>
    <submittedName>
        <fullName evidence="8">Formate transporter FocA</fullName>
    </submittedName>
</protein>